<dbReference type="AGR" id="WB:WBGene00020826"/>
<evidence type="ECO:0000313" key="1">
    <source>
        <dbReference type="EMBL" id="CCD73163.1"/>
    </source>
</evidence>
<name>Q22803_CAEEL</name>
<evidence type="ECO:0000313" key="3">
    <source>
        <dbReference type="WormBase" id="T26A8.3"/>
    </source>
</evidence>
<gene>
    <name evidence="1" type="ORF">CELE_T26A8.3</name>
    <name evidence="1 3" type="ORF">T26A8.3</name>
</gene>
<dbReference type="PANTHER" id="PTHR21479">
    <property type="match status" value="1"/>
</dbReference>
<dbReference type="KEGG" id="cel:CELE_T26A8.3"/>
<dbReference type="Gene3D" id="2.60.40.3330">
    <property type="match status" value="1"/>
</dbReference>
<dbReference type="Bgee" id="WBGene00020826">
    <property type="expression patterns" value="Expressed in pharyngeal muscle cell (C elegans) and 2 other cell types or tissues"/>
</dbReference>
<accession>Q22803</accession>
<dbReference type="STRING" id="6239.T26A8.3.1"/>
<dbReference type="FunCoup" id="Q22803">
    <property type="interactions" value="268"/>
</dbReference>
<dbReference type="PhylomeDB" id="Q22803"/>
<dbReference type="InParanoid" id="Q22803"/>
<dbReference type="OrthoDB" id="5789176at2759"/>
<evidence type="ECO:0000313" key="2">
    <source>
        <dbReference type="Proteomes" id="UP000001940"/>
    </source>
</evidence>
<dbReference type="Pfam" id="PF05912">
    <property type="entry name" value="DUF870"/>
    <property type="match status" value="1"/>
</dbReference>
<dbReference type="GeneID" id="188914"/>
<dbReference type="InterPro" id="IPR008588">
    <property type="entry name" value="DUF870_CAE_spp"/>
</dbReference>
<dbReference type="UCSC" id="T26A8.3">
    <property type="organism name" value="c. elegans"/>
</dbReference>
<proteinExistence type="predicted"/>
<dbReference type="PaxDb" id="6239-T26A8.3"/>
<dbReference type="Proteomes" id="UP000001940">
    <property type="component" value="Chromosome IV"/>
</dbReference>
<dbReference type="WormBase" id="T26A8.3">
    <property type="protein sequence ID" value="CE45291"/>
    <property type="gene ID" value="WBGene00020826"/>
</dbReference>
<keyword evidence="2" id="KW-1185">Reference proteome</keyword>
<reference evidence="1 2" key="1">
    <citation type="journal article" date="1998" name="Science">
        <title>Genome sequence of the nematode C. elegans: a platform for investigating biology.</title>
        <authorList>
            <consortium name="The C. elegans sequencing consortium"/>
            <person name="Sulson J.E."/>
            <person name="Waterston R."/>
        </authorList>
    </citation>
    <scope>NUCLEOTIDE SEQUENCE [LARGE SCALE GENOMIC DNA]</scope>
    <source>
        <strain evidence="1 2">Bristol N2</strain>
    </source>
</reference>
<dbReference type="PANTHER" id="PTHR21479:SF25">
    <property type="entry name" value="APYRASE-RELATED"/>
    <property type="match status" value="1"/>
</dbReference>
<organism evidence="1 2">
    <name type="scientific">Caenorhabditis elegans</name>
    <dbReference type="NCBI Taxonomy" id="6239"/>
    <lineage>
        <taxon>Eukaryota</taxon>
        <taxon>Metazoa</taxon>
        <taxon>Ecdysozoa</taxon>
        <taxon>Nematoda</taxon>
        <taxon>Chromadorea</taxon>
        <taxon>Rhabditida</taxon>
        <taxon>Rhabditina</taxon>
        <taxon>Rhabditomorpha</taxon>
        <taxon>Rhabditoidea</taxon>
        <taxon>Rhabditidae</taxon>
        <taxon>Peloderinae</taxon>
        <taxon>Caenorhabditis</taxon>
    </lineage>
</organism>
<dbReference type="InterPro" id="IPR038479">
    <property type="entry name" value="Transthyretin-like_sf"/>
</dbReference>
<dbReference type="AlphaFoldDB" id="Q22803"/>
<dbReference type="EMBL" id="BX284604">
    <property type="protein sequence ID" value="CCD73163.1"/>
    <property type="molecule type" value="Genomic_DNA"/>
</dbReference>
<sequence>MADVCIGQMCLSLCFFCFDVFRTDTTFHFNGKLTCGTQGAPFKVNFLSVYERDLIKDDYLGTIQNFEKDGSGFKYAIDVKDNGDGPFNEVYEIFFVIQHDCTPDRQLINQRVSMTGFQVMNGQFYHTLDIDLQKSKRRLV</sequence>
<dbReference type="HOGENOM" id="CLU_134609_1_0_1"/>
<protein>
    <submittedName>
        <fullName evidence="1">Transthyretin-like family protein</fullName>
    </submittedName>
</protein>
<dbReference type="CTD" id="188914"/>
<dbReference type="RefSeq" id="NP_501433.2">
    <property type="nucleotide sequence ID" value="NM_069032.2"/>
</dbReference>